<dbReference type="InterPro" id="IPR003148">
    <property type="entry name" value="RCK_N"/>
</dbReference>
<dbReference type="EMBL" id="JAGDQJ010000007">
    <property type="protein sequence ID" value="MBO1624796.1"/>
    <property type="molecule type" value="Genomic_DNA"/>
</dbReference>
<dbReference type="PROSITE" id="PS51201">
    <property type="entry name" value="RCK_N"/>
    <property type="match status" value="1"/>
</dbReference>
<keyword evidence="4" id="KW-1185">Reference proteome</keyword>
<dbReference type="Gene3D" id="3.40.50.720">
    <property type="entry name" value="NAD(P)-binding Rossmann-like Domain"/>
    <property type="match status" value="1"/>
</dbReference>
<dbReference type="PANTHER" id="PTHR43833">
    <property type="entry name" value="POTASSIUM CHANNEL PROTEIN 2-RELATED-RELATED"/>
    <property type="match status" value="1"/>
</dbReference>
<dbReference type="RefSeq" id="WP_051588525.1">
    <property type="nucleotide sequence ID" value="NZ_CP127376.1"/>
</dbReference>
<dbReference type="PROSITE" id="PS51202">
    <property type="entry name" value="RCK_C"/>
    <property type="match status" value="1"/>
</dbReference>
<organism evidence="3 4">
    <name type="scientific">Bacillus arachidis</name>
    <dbReference type="NCBI Taxonomy" id="2819290"/>
    <lineage>
        <taxon>Bacteria</taxon>
        <taxon>Bacillati</taxon>
        <taxon>Bacillota</taxon>
        <taxon>Bacilli</taxon>
        <taxon>Bacillales</taxon>
        <taxon>Bacillaceae</taxon>
        <taxon>Bacillus</taxon>
    </lineage>
</organism>
<sequence>MLQWKEIGLDVIGGIHVSGKEKEFAVIGLGRFGGSICRELAQLGMEVMAIDLDEDKINEFANIASHAVIADSTDEMVLKSLGIRNFDHVVVAIGDNLNASILTTLILKELGVKNITVKAQNDYHEKVLSKIGADHIVHPERDMGKRIANNIASSNVLDYLELSDEHSIVEIIANKKIDGHSLIELDIRAKFGLNIVAIKRGKEVIVSPRATENIQSGDILIVIGHDDEVNRFKHFLR</sequence>
<dbReference type="InterPro" id="IPR050721">
    <property type="entry name" value="Trk_Ktr_HKT_K-transport"/>
</dbReference>
<dbReference type="InterPro" id="IPR036721">
    <property type="entry name" value="RCK_C_sf"/>
</dbReference>
<feature type="domain" description="RCK N-terminal" evidence="1">
    <location>
        <begin position="21"/>
        <end position="137"/>
    </location>
</feature>
<feature type="domain" description="RCK C-terminal" evidence="2">
    <location>
        <begin position="154"/>
        <end position="237"/>
    </location>
</feature>
<comment type="caution">
    <text evidence="3">The sequence shown here is derived from an EMBL/GenBank/DDBJ whole genome shotgun (WGS) entry which is preliminary data.</text>
</comment>
<accession>A0ABS3NW51</accession>
<evidence type="ECO:0000313" key="4">
    <source>
        <dbReference type="Proteomes" id="UP000677611"/>
    </source>
</evidence>
<dbReference type="InterPro" id="IPR036291">
    <property type="entry name" value="NAD(P)-bd_dom_sf"/>
</dbReference>
<evidence type="ECO:0000313" key="3">
    <source>
        <dbReference type="EMBL" id="MBO1624796.1"/>
    </source>
</evidence>
<proteinExistence type="predicted"/>
<dbReference type="PANTHER" id="PTHR43833:SF7">
    <property type="entry name" value="KTR SYSTEM POTASSIUM UPTAKE PROTEIN C"/>
    <property type="match status" value="1"/>
</dbReference>
<reference evidence="3 4" key="1">
    <citation type="submission" date="2021-03" db="EMBL/GenBank/DDBJ databases">
        <title>Identification of novel Bacillus strains.</title>
        <authorList>
            <person name="Xiao Z."/>
            <person name="Li Y."/>
            <person name="Shen J."/>
        </authorList>
    </citation>
    <scope>NUCLEOTIDE SEQUENCE [LARGE SCALE GENOMIC DNA]</scope>
    <source>
        <strain evidence="3 4">SY8</strain>
    </source>
</reference>
<dbReference type="Proteomes" id="UP000677611">
    <property type="component" value="Unassembled WGS sequence"/>
</dbReference>
<dbReference type="SUPFAM" id="SSF51735">
    <property type="entry name" value="NAD(P)-binding Rossmann-fold domains"/>
    <property type="match status" value="1"/>
</dbReference>
<dbReference type="InterPro" id="IPR006037">
    <property type="entry name" value="RCK_C"/>
</dbReference>
<gene>
    <name evidence="3" type="ORF">J4P90_05960</name>
</gene>
<name>A0ABS3NW51_9BACI</name>
<evidence type="ECO:0000259" key="2">
    <source>
        <dbReference type="PROSITE" id="PS51202"/>
    </source>
</evidence>
<dbReference type="Gene3D" id="3.30.70.1450">
    <property type="entry name" value="Regulator of K+ conductance, C-terminal domain"/>
    <property type="match status" value="1"/>
</dbReference>
<dbReference type="Pfam" id="PF02080">
    <property type="entry name" value="TrkA_C"/>
    <property type="match status" value="1"/>
</dbReference>
<dbReference type="SUPFAM" id="SSF116726">
    <property type="entry name" value="TrkA C-terminal domain-like"/>
    <property type="match status" value="1"/>
</dbReference>
<protein>
    <submittedName>
        <fullName evidence="3">TrkA family potassium uptake protein</fullName>
    </submittedName>
</protein>
<dbReference type="Pfam" id="PF02254">
    <property type="entry name" value="TrkA_N"/>
    <property type="match status" value="1"/>
</dbReference>
<evidence type="ECO:0000259" key="1">
    <source>
        <dbReference type="PROSITE" id="PS51201"/>
    </source>
</evidence>